<dbReference type="SUPFAM" id="SSF160515">
    <property type="entry name" value="YueI-like"/>
    <property type="match status" value="1"/>
</dbReference>
<gene>
    <name evidence="2" type="ORF">D9X91_21205</name>
</gene>
<organism evidence="2 3">
    <name type="scientific">Falsibacillus albus</name>
    <dbReference type="NCBI Taxonomy" id="2478915"/>
    <lineage>
        <taxon>Bacteria</taxon>
        <taxon>Bacillati</taxon>
        <taxon>Bacillota</taxon>
        <taxon>Bacilli</taxon>
        <taxon>Bacillales</taxon>
        <taxon>Bacillaceae</taxon>
        <taxon>Falsibacillus</taxon>
    </lineage>
</organism>
<dbReference type="EMBL" id="RCVZ01000024">
    <property type="protein sequence ID" value="RLQ91128.1"/>
    <property type="molecule type" value="Genomic_DNA"/>
</dbReference>
<dbReference type="Proteomes" id="UP000276770">
    <property type="component" value="Unassembled WGS sequence"/>
</dbReference>
<name>A0A3L7JK05_9BACI</name>
<dbReference type="PIRSF" id="PIRSF034303">
    <property type="entry name" value="DUF1694"/>
    <property type="match status" value="1"/>
</dbReference>
<dbReference type="InterPro" id="IPR029064">
    <property type="entry name" value="Ribosomal_eL30-like_sf"/>
</dbReference>
<dbReference type="Pfam" id="PF07997">
    <property type="entry name" value="DUF1694"/>
    <property type="match status" value="1"/>
</dbReference>
<evidence type="ECO:0000256" key="1">
    <source>
        <dbReference type="SAM" id="MobiDB-lite"/>
    </source>
</evidence>
<evidence type="ECO:0000313" key="2">
    <source>
        <dbReference type="EMBL" id="RLQ91128.1"/>
    </source>
</evidence>
<evidence type="ECO:0000313" key="3">
    <source>
        <dbReference type="Proteomes" id="UP000276770"/>
    </source>
</evidence>
<protein>
    <submittedName>
        <fullName evidence="2">DUF1694 domain-containing protein</fullName>
    </submittedName>
</protein>
<proteinExistence type="predicted"/>
<dbReference type="InterPro" id="IPR012543">
    <property type="entry name" value="DUF1694"/>
</dbReference>
<comment type="caution">
    <text evidence="2">The sequence shown here is derived from an EMBL/GenBank/DDBJ whole genome shotgun (WGS) entry which is preliminary data.</text>
</comment>
<accession>A0A3L7JK05</accession>
<keyword evidence="3" id="KW-1185">Reference proteome</keyword>
<feature type="region of interest" description="Disordered" evidence="1">
    <location>
        <begin position="145"/>
        <end position="168"/>
    </location>
</feature>
<dbReference type="AlphaFoldDB" id="A0A3L7JK05"/>
<reference evidence="2 3" key="1">
    <citation type="submission" date="2018-10" db="EMBL/GenBank/DDBJ databases">
        <title>Falsibacillus sp. genome draft.</title>
        <authorList>
            <person name="Shi S."/>
        </authorList>
    </citation>
    <scope>NUCLEOTIDE SEQUENCE [LARGE SCALE GENOMIC DNA]</scope>
    <source>
        <strain evidence="2 3">GY 10110</strain>
    </source>
</reference>
<dbReference type="OrthoDB" id="95278at2"/>
<sequence length="168" mass="19631">MEKLQSSTVLRRYVDLDRTSVDDYIQNGIYGEKQTKPGERKKFLGTIRERVVVALTKRQIRERKVLNELEGIMRNHKKAKLLLNGEMDYTYLSPFIKLSNKYEIPFSIVNDAQTTTEIGLVLAYDHAVDIEQIYIESDIAKVESSEQKKNKKKNNSLFGKLFRKKRSR</sequence>
<dbReference type="Gene3D" id="3.30.1330.30">
    <property type="match status" value="1"/>
</dbReference>